<dbReference type="InterPro" id="IPR007219">
    <property type="entry name" value="XnlR_reg_dom"/>
</dbReference>
<dbReference type="GO" id="GO:0006351">
    <property type="term" value="P:DNA-templated transcription"/>
    <property type="evidence" value="ECO:0007669"/>
    <property type="project" value="InterPro"/>
</dbReference>
<feature type="compositionally biased region" description="Low complexity" evidence="5">
    <location>
        <begin position="827"/>
        <end position="838"/>
    </location>
</feature>
<keyword evidence="3" id="KW-0539">Nucleus</keyword>
<dbReference type="PROSITE" id="PS00463">
    <property type="entry name" value="ZN2_CY6_FUNGAL_1"/>
    <property type="match status" value="1"/>
</dbReference>
<dbReference type="EMBL" id="KV426360">
    <property type="protein sequence ID" value="KZV81870.1"/>
    <property type="molecule type" value="Genomic_DNA"/>
</dbReference>
<feature type="region of interest" description="Disordered" evidence="5">
    <location>
        <begin position="825"/>
        <end position="882"/>
    </location>
</feature>
<dbReference type="PROSITE" id="PS50048">
    <property type="entry name" value="ZN2_CY6_FUNGAL_2"/>
    <property type="match status" value="1"/>
</dbReference>
<dbReference type="STRING" id="1314781.A0A165C5Q5"/>
<evidence type="ECO:0000256" key="3">
    <source>
        <dbReference type="ARBA" id="ARBA00023242"/>
    </source>
</evidence>
<feature type="region of interest" description="Disordered" evidence="5">
    <location>
        <begin position="662"/>
        <end position="807"/>
    </location>
</feature>
<dbReference type="InParanoid" id="A0A165C5Q5"/>
<evidence type="ECO:0000259" key="6">
    <source>
        <dbReference type="PROSITE" id="PS50048"/>
    </source>
</evidence>
<feature type="domain" description="Zn(2)-C6 fungal-type" evidence="6">
    <location>
        <begin position="29"/>
        <end position="58"/>
    </location>
</feature>
<dbReference type="InterPro" id="IPR050613">
    <property type="entry name" value="Sec_Metabolite_Reg"/>
</dbReference>
<feature type="region of interest" description="Disordered" evidence="5">
    <location>
        <begin position="920"/>
        <end position="941"/>
    </location>
</feature>
<evidence type="ECO:0000256" key="5">
    <source>
        <dbReference type="SAM" id="MobiDB-lite"/>
    </source>
</evidence>
<proteinExistence type="predicted"/>
<evidence type="ECO:0000256" key="1">
    <source>
        <dbReference type="ARBA" id="ARBA00004123"/>
    </source>
</evidence>
<evidence type="ECO:0000313" key="7">
    <source>
        <dbReference type="EMBL" id="KZV81870.1"/>
    </source>
</evidence>
<feature type="compositionally biased region" description="Low complexity" evidence="5">
    <location>
        <begin position="698"/>
        <end position="718"/>
    </location>
</feature>
<dbReference type="Pfam" id="PF04082">
    <property type="entry name" value="Fungal_trans"/>
    <property type="match status" value="1"/>
</dbReference>
<dbReference type="GO" id="GO:0003677">
    <property type="term" value="F:DNA binding"/>
    <property type="evidence" value="ECO:0007669"/>
    <property type="project" value="InterPro"/>
</dbReference>
<dbReference type="SMART" id="SM00066">
    <property type="entry name" value="GAL4"/>
    <property type="match status" value="1"/>
</dbReference>
<protein>
    <recommendedName>
        <fullName evidence="6">Zn(2)-C6 fungal-type domain-containing protein</fullName>
    </recommendedName>
</protein>
<feature type="coiled-coil region" evidence="4">
    <location>
        <begin position="76"/>
        <end position="103"/>
    </location>
</feature>
<comment type="subcellular location">
    <subcellularLocation>
        <location evidence="1">Nucleus</location>
    </subcellularLocation>
</comment>
<dbReference type="GO" id="GO:0008270">
    <property type="term" value="F:zinc ion binding"/>
    <property type="evidence" value="ECO:0007669"/>
    <property type="project" value="InterPro"/>
</dbReference>
<sequence>MDAGSGDGLRAGSNDGGVARRGSGRGPLSCAECRRLKLKCDRVWPCGPCQRRGCSAICPDGSLIPGKSNRFILADTKQLHERIEELSNRIRELEDALKASHAGNGSSSPHPLLRDELLHLKAPLQTSLELNDASKWAAPGGGSGGAQEPDAGDKVLGTLTIEPTSGTSSFFGRSSSSVNLLQNDEDEQPPVTDEVLGFPFTLPIADPEQARTSLIDSLPDVQTAWSLVEAFFAHAAWMHDAVPRQQIDDIFLTLYEDDPQGIPMQLQQRRHQRRLSSNSATYHQSPTSINQQFGDVFTDEATGTHDIALFYVVLAVGVLVSPAHRPFAPEAERYHSLSRAALALEGGVMDEIGLTGIQTLVLMCFYLSLSDRKNAPANSWAVLGLSAKLSQSIGLHRDSGKWNLDPPETQRRRTVFWELFTIDQLQSLGFGRPPSFALSHVDCEQPAIGLPQSNANDAEPSFHLWKFGFARQVLSELIEKAFGAKPPPYQVIYQLDKLVRDYPIPPNLVVNDLDTSSLSMTMQRHAVQILKETSVLYLHRSFFARAVTEHPSDALTTNFTPSVHATVQSAMTIVDSVNALFNLQHLTARFWFFWTHAFSASMVLGSYVARMPGAQNAHLAMQKFDIACTMFHKASTLSAVAGAKALPIMLKLQSKARTALQEWHNAPPSRGRRPLSVTTHPQTDEDIALLGKTTIVYRRPSPSPNRSRPVSRSPSGRSRNLHGSRNNSPLPSPGGFDGFGVPSPAASGSFENQSYLTSPGGMGAPSPGSYRQPSPGLTPGGLRPPSPGGSRNLRPPSPGLTPTAANYSTWQPASHFLGVDDAVSNAGSEGVSESSYSSLANWSGQRAPTPRAHSRSRSEHISHSPTHGHGHGHSHSISGASGLTHSMSLSAAHNHTMNGNLSAPHPNRAQTLPQVSEMHLAPPPRIRTPQPDLPQHQQPQHAATLPIAPSHMMQQQQQQQQQHPMLSMQTQSMPVLPTQTHMQHSGLQLQTGMSASMDSLGVMQGVGAPAMTPPSPISPFDEAYLATLMGGRYEPVGFPPGDQSLDAQWGKFVTDLGVHQF</sequence>
<keyword evidence="4" id="KW-0175">Coiled coil</keyword>
<dbReference type="InterPro" id="IPR036864">
    <property type="entry name" value="Zn2-C6_fun-type_DNA-bd_sf"/>
</dbReference>
<dbReference type="SMART" id="SM00906">
    <property type="entry name" value="Fungal_trans"/>
    <property type="match status" value="1"/>
</dbReference>
<name>A0A165C5Q5_EXIGL</name>
<dbReference type="GO" id="GO:0005634">
    <property type="term" value="C:nucleus"/>
    <property type="evidence" value="ECO:0007669"/>
    <property type="project" value="UniProtKB-SubCell"/>
</dbReference>
<dbReference type="AlphaFoldDB" id="A0A165C5Q5"/>
<feature type="compositionally biased region" description="Low complexity" evidence="5">
    <location>
        <begin position="928"/>
        <end position="941"/>
    </location>
</feature>
<dbReference type="OrthoDB" id="424974at2759"/>
<feature type="compositionally biased region" description="Low complexity" evidence="5">
    <location>
        <begin position="764"/>
        <end position="781"/>
    </location>
</feature>
<dbReference type="CDD" id="cd00067">
    <property type="entry name" value="GAL4"/>
    <property type="match status" value="1"/>
</dbReference>
<dbReference type="CDD" id="cd12148">
    <property type="entry name" value="fungal_TF_MHR"/>
    <property type="match status" value="1"/>
</dbReference>
<keyword evidence="8" id="KW-1185">Reference proteome</keyword>
<feature type="region of interest" description="Disordered" evidence="5">
    <location>
        <begin position="1"/>
        <end position="27"/>
    </location>
</feature>
<dbReference type="GO" id="GO:0000981">
    <property type="term" value="F:DNA-binding transcription factor activity, RNA polymerase II-specific"/>
    <property type="evidence" value="ECO:0007669"/>
    <property type="project" value="InterPro"/>
</dbReference>
<reference evidence="7 8" key="1">
    <citation type="journal article" date="2016" name="Mol. Biol. Evol.">
        <title>Comparative Genomics of Early-Diverging Mushroom-Forming Fungi Provides Insights into the Origins of Lignocellulose Decay Capabilities.</title>
        <authorList>
            <person name="Nagy L.G."/>
            <person name="Riley R."/>
            <person name="Tritt A."/>
            <person name="Adam C."/>
            <person name="Daum C."/>
            <person name="Floudas D."/>
            <person name="Sun H."/>
            <person name="Yadav J.S."/>
            <person name="Pangilinan J."/>
            <person name="Larsson K.H."/>
            <person name="Matsuura K."/>
            <person name="Barry K."/>
            <person name="Labutti K."/>
            <person name="Kuo R."/>
            <person name="Ohm R.A."/>
            <person name="Bhattacharya S.S."/>
            <person name="Shirouzu T."/>
            <person name="Yoshinaga Y."/>
            <person name="Martin F.M."/>
            <person name="Grigoriev I.V."/>
            <person name="Hibbett D.S."/>
        </authorList>
    </citation>
    <scope>NUCLEOTIDE SEQUENCE [LARGE SCALE GENOMIC DNA]</scope>
    <source>
        <strain evidence="7 8">HHB12029</strain>
    </source>
</reference>
<dbReference type="InterPro" id="IPR001138">
    <property type="entry name" value="Zn2Cys6_DnaBD"/>
</dbReference>
<accession>A0A165C5Q5</accession>
<dbReference type="SUPFAM" id="SSF57701">
    <property type="entry name" value="Zn2/Cys6 DNA-binding domain"/>
    <property type="match status" value="1"/>
</dbReference>
<dbReference type="Gene3D" id="4.10.240.10">
    <property type="entry name" value="Zn(2)-C6 fungal-type DNA-binding domain"/>
    <property type="match status" value="1"/>
</dbReference>
<gene>
    <name evidence="7" type="ORF">EXIGLDRAFT_755296</name>
</gene>
<evidence type="ECO:0000256" key="4">
    <source>
        <dbReference type="SAM" id="Coils"/>
    </source>
</evidence>
<feature type="region of interest" description="Disordered" evidence="5">
    <location>
        <begin position="134"/>
        <end position="153"/>
    </location>
</feature>
<dbReference type="PANTHER" id="PTHR31001">
    <property type="entry name" value="UNCHARACTERIZED TRANSCRIPTIONAL REGULATORY PROTEIN"/>
    <property type="match status" value="1"/>
</dbReference>
<keyword evidence="2" id="KW-0479">Metal-binding</keyword>
<organism evidence="7 8">
    <name type="scientific">Exidia glandulosa HHB12029</name>
    <dbReference type="NCBI Taxonomy" id="1314781"/>
    <lineage>
        <taxon>Eukaryota</taxon>
        <taxon>Fungi</taxon>
        <taxon>Dikarya</taxon>
        <taxon>Basidiomycota</taxon>
        <taxon>Agaricomycotina</taxon>
        <taxon>Agaricomycetes</taxon>
        <taxon>Auriculariales</taxon>
        <taxon>Exidiaceae</taxon>
        <taxon>Exidia</taxon>
    </lineage>
</organism>
<dbReference type="Proteomes" id="UP000077266">
    <property type="component" value="Unassembled WGS sequence"/>
</dbReference>
<evidence type="ECO:0000256" key="2">
    <source>
        <dbReference type="ARBA" id="ARBA00022723"/>
    </source>
</evidence>
<dbReference type="PANTHER" id="PTHR31001:SF56">
    <property type="entry name" value="ZN(2)-C6 FUNGAL-TYPE DOMAIN-CONTAINING PROTEIN"/>
    <property type="match status" value="1"/>
</dbReference>
<evidence type="ECO:0000313" key="8">
    <source>
        <dbReference type="Proteomes" id="UP000077266"/>
    </source>
</evidence>